<dbReference type="InterPro" id="IPR003615">
    <property type="entry name" value="HNH_nuc"/>
</dbReference>
<dbReference type="Pfam" id="PF01844">
    <property type="entry name" value="HNH"/>
    <property type="match status" value="1"/>
</dbReference>
<evidence type="ECO:0000313" key="2">
    <source>
        <dbReference type="EMBL" id="DAF56605.1"/>
    </source>
</evidence>
<dbReference type="GO" id="GO:0004519">
    <property type="term" value="F:endonuclease activity"/>
    <property type="evidence" value="ECO:0007669"/>
    <property type="project" value="UniProtKB-KW"/>
</dbReference>
<accession>A0A8S5SZU1</accession>
<dbReference type="InterPro" id="IPR002711">
    <property type="entry name" value="HNH"/>
</dbReference>
<protein>
    <submittedName>
        <fullName evidence="2">HNH endonuclease</fullName>
    </submittedName>
</protein>
<dbReference type="CDD" id="cd00085">
    <property type="entry name" value="HNHc"/>
    <property type="match status" value="1"/>
</dbReference>
<keyword evidence="2" id="KW-0540">Nuclease</keyword>
<organism evidence="2">
    <name type="scientific">Myoviridae sp. ctWb16</name>
    <dbReference type="NCBI Taxonomy" id="2827690"/>
    <lineage>
        <taxon>Viruses</taxon>
        <taxon>Duplodnaviria</taxon>
        <taxon>Heunggongvirae</taxon>
        <taxon>Uroviricota</taxon>
        <taxon>Caudoviricetes</taxon>
    </lineage>
</organism>
<dbReference type="Gene3D" id="1.10.30.50">
    <property type="match status" value="1"/>
</dbReference>
<reference evidence="2" key="1">
    <citation type="journal article" date="2021" name="Proc. Natl. Acad. Sci. U.S.A.">
        <title>A Catalog of Tens of Thousands of Viruses from Human Metagenomes Reveals Hidden Associations with Chronic Diseases.</title>
        <authorList>
            <person name="Tisza M.J."/>
            <person name="Buck C.B."/>
        </authorList>
    </citation>
    <scope>NUCLEOTIDE SEQUENCE</scope>
    <source>
        <strain evidence="2">CtWb16</strain>
    </source>
</reference>
<dbReference type="GO" id="GO:0008270">
    <property type="term" value="F:zinc ion binding"/>
    <property type="evidence" value="ECO:0007669"/>
    <property type="project" value="InterPro"/>
</dbReference>
<feature type="domain" description="HNH" evidence="1">
    <location>
        <begin position="112"/>
        <end position="145"/>
    </location>
</feature>
<keyword evidence="2" id="KW-0255">Endonuclease</keyword>
<proteinExistence type="predicted"/>
<dbReference type="GO" id="GO:0003676">
    <property type="term" value="F:nucleic acid binding"/>
    <property type="evidence" value="ECO:0007669"/>
    <property type="project" value="InterPro"/>
</dbReference>
<keyword evidence="2" id="KW-0378">Hydrolase</keyword>
<dbReference type="EMBL" id="BK032721">
    <property type="protein sequence ID" value="DAF56605.1"/>
    <property type="molecule type" value="Genomic_DNA"/>
</dbReference>
<sequence>MAEIEIAQLITKKKGRELIKTIPLEKLDVLATRSLNSLSSSKNDKRHLVSIMNNSMIVNVMTQISLLSLFNDTCPECGRTFTHYALIDSLSKINDKPIYILLPCVSDNDNFKFFNKDHIIPRSCNGSNTMNNLQFMCFDCNRKKSSIVTSNELKYGCYRQGIFKTIMDNNIKKIKIKQKNAKNSQIINITEIEQVKGGLFYLMSPNFNTYFDSNGISIDKKFMIRGISNNEY</sequence>
<name>A0A8S5SZU1_9CAUD</name>
<evidence type="ECO:0000259" key="1">
    <source>
        <dbReference type="Pfam" id="PF01844"/>
    </source>
</evidence>